<evidence type="ECO:0000256" key="5">
    <source>
        <dbReference type="SAM" id="MobiDB-lite"/>
    </source>
</evidence>
<dbReference type="EMBL" id="RSCE01000011">
    <property type="protein sequence ID" value="RSH78737.1"/>
    <property type="molecule type" value="Genomic_DNA"/>
</dbReference>
<feature type="repeat" description="WD" evidence="3">
    <location>
        <begin position="633"/>
        <end position="672"/>
    </location>
</feature>
<keyword evidence="7" id="KW-1185">Reference proteome</keyword>
<feature type="region of interest" description="Disordered" evidence="5">
    <location>
        <begin position="191"/>
        <end position="227"/>
    </location>
</feature>
<name>A0A427XJ21_9TREE</name>
<dbReference type="Proteomes" id="UP000279236">
    <property type="component" value="Unassembled WGS sequence"/>
</dbReference>
<dbReference type="GeneID" id="39586179"/>
<feature type="compositionally biased region" description="Acidic residues" evidence="5">
    <location>
        <begin position="191"/>
        <end position="201"/>
    </location>
</feature>
<keyword evidence="1 3" id="KW-0853">WD repeat</keyword>
<feature type="compositionally biased region" description="Basic and acidic residues" evidence="5">
    <location>
        <begin position="218"/>
        <end position="227"/>
    </location>
</feature>
<feature type="repeat" description="WD" evidence="3">
    <location>
        <begin position="352"/>
        <end position="393"/>
    </location>
</feature>
<keyword evidence="4" id="KW-0175">Coiled coil</keyword>
<evidence type="ECO:0000256" key="1">
    <source>
        <dbReference type="ARBA" id="ARBA00022574"/>
    </source>
</evidence>
<evidence type="ECO:0000313" key="7">
    <source>
        <dbReference type="Proteomes" id="UP000279236"/>
    </source>
</evidence>
<feature type="compositionally biased region" description="Basic residues" evidence="5">
    <location>
        <begin position="207"/>
        <end position="217"/>
    </location>
</feature>
<dbReference type="PROSITE" id="PS50294">
    <property type="entry name" value="WD_REPEATS_REGION"/>
    <property type="match status" value="5"/>
</dbReference>
<accession>A0A427XJ21</accession>
<feature type="repeat" description="WD" evidence="3">
    <location>
        <begin position="477"/>
        <end position="516"/>
    </location>
</feature>
<protein>
    <submittedName>
        <fullName evidence="6">Mitochondrial fission protein</fullName>
    </submittedName>
</protein>
<dbReference type="STRING" id="105984.A0A427XJ21"/>
<dbReference type="InterPro" id="IPR036322">
    <property type="entry name" value="WD40_repeat_dom_sf"/>
</dbReference>
<dbReference type="InterPro" id="IPR019775">
    <property type="entry name" value="WD40_repeat_CS"/>
</dbReference>
<feature type="repeat" description="WD" evidence="3">
    <location>
        <begin position="394"/>
        <end position="426"/>
    </location>
</feature>
<keyword evidence="2" id="KW-0677">Repeat</keyword>
<dbReference type="PANTHER" id="PTHR22847">
    <property type="entry name" value="WD40 REPEAT PROTEIN"/>
    <property type="match status" value="1"/>
</dbReference>
<feature type="coiled-coil region" evidence="4">
    <location>
        <begin position="267"/>
        <end position="294"/>
    </location>
</feature>
<feature type="compositionally biased region" description="Basic and acidic residues" evidence="5">
    <location>
        <begin position="1"/>
        <end position="11"/>
    </location>
</feature>
<feature type="compositionally biased region" description="Low complexity" evidence="5">
    <location>
        <begin position="14"/>
        <end position="23"/>
    </location>
</feature>
<sequence>MPPRNDGRRETAQTSSVPSALSTLSSAANGTFSLAREAVMASVAPDHRRSESIRILTDLAPSLMQSKYTTPRGTPPPSLGARQPRAPRQSLLRFPGTSRPKPPQTSTALAILENAEGLSRLSLNVTAAGPSADGSSSVSLIRGFRATIPSSELSKSRRRLLRGEITDADMGDEKLGLKKLGDRARGLLTEGEEDHDLENDSELGVGRKSRRRKKKRDARRESAAHHETKLHLEDLLVQADEIAQDKDNLAVRQSLIHAEIYEVAAKIDALEEIRRRLEQSLLKLQEEGLELDDELEGVQELMASPLVTSAAGTKALPPSVTPPAKSSRRRKGPAFLPSEHDELPSGVAFMTMEGHLGPITGLDFDEPYGLLVTAGQDDIVKVWDLCDGEQIGELRGHKGCVKAVQVEDTLCLTGGADGAVRLWDLRLVEDYEDKLSRQQIEARGQPALDRIAEQNEQDDDEENVGADAAGGPCVRTLEGHSKSVTSLYYEDSTLVTGSSDKTIRQWDVTTGQCVQTMDILWAISNPPAAPATPRKPRLRHRSSTSFGSVQYDDILPNLSSPLSTLEAAEPPSTASLLSGQFAVPTPPFSDGTWDMYQDFVGGLQFWGYALASGSGDGAVRMWDMRTGQAHRTLTGHTAPVTSLQFDEQYIVSGSLDKTIRIWDLRMGAVAELHRYEYPVTAVQFDSRKVVACVGENGIEVYNRTTLAHTRLVVNGHTKPAERMRFIDKYLVSGGRDGCAKVWAM</sequence>
<dbReference type="AlphaFoldDB" id="A0A427XJ21"/>
<dbReference type="InterPro" id="IPR001680">
    <property type="entry name" value="WD40_rpt"/>
</dbReference>
<dbReference type="CDD" id="cd00200">
    <property type="entry name" value="WD40"/>
    <property type="match status" value="1"/>
</dbReference>
<dbReference type="PANTHER" id="PTHR22847:SF637">
    <property type="entry name" value="WD REPEAT DOMAIN 5B"/>
    <property type="match status" value="1"/>
</dbReference>
<dbReference type="InterPro" id="IPR020472">
    <property type="entry name" value="WD40_PAC1"/>
</dbReference>
<evidence type="ECO:0000256" key="2">
    <source>
        <dbReference type="ARBA" id="ARBA00022737"/>
    </source>
</evidence>
<proteinExistence type="predicted"/>
<evidence type="ECO:0000256" key="4">
    <source>
        <dbReference type="SAM" id="Coils"/>
    </source>
</evidence>
<dbReference type="RefSeq" id="XP_028473884.1">
    <property type="nucleotide sequence ID" value="XM_028617421.1"/>
</dbReference>
<evidence type="ECO:0000313" key="6">
    <source>
        <dbReference type="EMBL" id="RSH78737.1"/>
    </source>
</evidence>
<feature type="region of interest" description="Disordered" evidence="5">
    <location>
        <begin position="1"/>
        <end position="23"/>
    </location>
</feature>
<dbReference type="PROSITE" id="PS00678">
    <property type="entry name" value="WD_REPEATS_1"/>
    <property type="match status" value="4"/>
</dbReference>
<gene>
    <name evidence="6" type="primary">MDV1</name>
    <name evidence="6" type="ORF">EHS24_001636</name>
</gene>
<evidence type="ECO:0000256" key="3">
    <source>
        <dbReference type="PROSITE-ProRule" id="PRU00221"/>
    </source>
</evidence>
<dbReference type="InterPro" id="IPR015943">
    <property type="entry name" value="WD40/YVTN_repeat-like_dom_sf"/>
</dbReference>
<feature type="region of interest" description="Disordered" evidence="5">
    <location>
        <begin position="64"/>
        <end position="105"/>
    </location>
</feature>
<feature type="repeat" description="WD" evidence="3">
    <location>
        <begin position="610"/>
        <end position="632"/>
    </location>
</feature>
<dbReference type="OrthoDB" id="496at2759"/>
<comment type="caution">
    <text evidence="6">The sequence shown here is derived from an EMBL/GenBank/DDBJ whole genome shotgun (WGS) entry which is preliminary data.</text>
</comment>
<dbReference type="Gene3D" id="6.10.280.220">
    <property type="match status" value="1"/>
</dbReference>
<dbReference type="Pfam" id="PF00400">
    <property type="entry name" value="WD40"/>
    <property type="match status" value="4"/>
</dbReference>
<dbReference type="SMART" id="SM00320">
    <property type="entry name" value="WD40"/>
    <property type="match status" value="7"/>
</dbReference>
<feature type="region of interest" description="Disordered" evidence="5">
    <location>
        <begin position="310"/>
        <end position="337"/>
    </location>
</feature>
<dbReference type="PRINTS" id="PR00320">
    <property type="entry name" value="GPROTEINBRPT"/>
</dbReference>
<reference evidence="6 7" key="1">
    <citation type="submission" date="2018-11" db="EMBL/GenBank/DDBJ databases">
        <title>Genome sequence of Apiotrichum porosum DSM 27194.</title>
        <authorList>
            <person name="Aliyu H."/>
            <person name="Gorte O."/>
            <person name="Ochsenreither K."/>
        </authorList>
    </citation>
    <scope>NUCLEOTIDE SEQUENCE [LARGE SCALE GENOMIC DNA]</scope>
    <source>
        <strain evidence="6 7">DSM 27194</strain>
    </source>
</reference>
<dbReference type="PROSITE" id="PS50082">
    <property type="entry name" value="WD_REPEATS_2"/>
    <property type="match status" value="6"/>
</dbReference>
<dbReference type="SUPFAM" id="SSF50978">
    <property type="entry name" value="WD40 repeat-like"/>
    <property type="match status" value="1"/>
</dbReference>
<feature type="repeat" description="WD" evidence="3">
    <location>
        <begin position="713"/>
        <end position="744"/>
    </location>
</feature>
<organism evidence="6 7">
    <name type="scientific">Apiotrichum porosum</name>
    <dbReference type="NCBI Taxonomy" id="105984"/>
    <lineage>
        <taxon>Eukaryota</taxon>
        <taxon>Fungi</taxon>
        <taxon>Dikarya</taxon>
        <taxon>Basidiomycota</taxon>
        <taxon>Agaricomycotina</taxon>
        <taxon>Tremellomycetes</taxon>
        <taxon>Trichosporonales</taxon>
        <taxon>Trichosporonaceae</taxon>
        <taxon>Apiotrichum</taxon>
    </lineage>
</organism>
<dbReference type="Gene3D" id="2.130.10.10">
    <property type="entry name" value="YVTN repeat-like/Quinoprotein amine dehydrogenase"/>
    <property type="match status" value="3"/>
</dbReference>